<gene>
    <name evidence="1" type="ORF">MLD38_001532</name>
</gene>
<organism evidence="1 2">
    <name type="scientific">Melastoma candidum</name>
    <dbReference type="NCBI Taxonomy" id="119954"/>
    <lineage>
        <taxon>Eukaryota</taxon>
        <taxon>Viridiplantae</taxon>
        <taxon>Streptophyta</taxon>
        <taxon>Embryophyta</taxon>
        <taxon>Tracheophyta</taxon>
        <taxon>Spermatophyta</taxon>
        <taxon>Magnoliopsida</taxon>
        <taxon>eudicotyledons</taxon>
        <taxon>Gunneridae</taxon>
        <taxon>Pentapetalae</taxon>
        <taxon>rosids</taxon>
        <taxon>malvids</taxon>
        <taxon>Myrtales</taxon>
        <taxon>Melastomataceae</taxon>
        <taxon>Melastomatoideae</taxon>
        <taxon>Melastomateae</taxon>
        <taxon>Melastoma</taxon>
    </lineage>
</organism>
<comment type="caution">
    <text evidence="1">The sequence shown here is derived from an EMBL/GenBank/DDBJ whole genome shotgun (WGS) entry which is preliminary data.</text>
</comment>
<dbReference type="EMBL" id="CM042880">
    <property type="protein sequence ID" value="KAI4389292.1"/>
    <property type="molecule type" value="Genomic_DNA"/>
</dbReference>
<sequence length="227" mass="24307">MEPETGAKGLVTASTNWSEEVEDLVTAGDVVGAISLLESVVAGLESLGSSDRDPQSTSLRLSSALTELSRLYSSRGFSLKSDEVASRAAVARHRALQAFPSRGAPTGQPRKGEDEDGVVSTSLPEGAGADVQESKGLLTDWEVIADRAPNELLPAESLPNVATLPNDKIPVPERRGRQTFAYQKQKLYSDRPLDNSDGDGEEVVDEVLAERLAAILRKTCFELATDR</sequence>
<evidence type="ECO:0000313" key="1">
    <source>
        <dbReference type="EMBL" id="KAI4389292.1"/>
    </source>
</evidence>
<protein>
    <submittedName>
        <fullName evidence="1">Uncharacterized protein</fullName>
    </submittedName>
</protein>
<proteinExistence type="predicted"/>
<reference evidence="2" key="1">
    <citation type="journal article" date="2023" name="Front. Plant Sci.">
        <title>Chromosomal-level genome assembly of Melastoma candidum provides insights into trichome evolution.</title>
        <authorList>
            <person name="Zhong Y."/>
            <person name="Wu W."/>
            <person name="Sun C."/>
            <person name="Zou P."/>
            <person name="Liu Y."/>
            <person name="Dai S."/>
            <person name="Zhou R."/>
        </authorList>
    </citation>
    <scope>NUCLEOTIDE SEQUENCE [LARGE SCALE GENOMIC DNA]</scope>
</reference>
<evidence type="ECO:0000313" key="2">
    <source>
        <dbReference type="Proteomes" id="UP001057402"/>
    </source>
</evidence>
<keyword evidence="2" id="KW-1185">Reference proteome</keyword>
<dbReference type="Proteomes" id="UP001057402">
    <property type="component" value="Chromosome 1"/>
</dbReference>
<name>A0ACB9SDG8_9MYRT</name>
<accession>A0ACB9SDG8</accession>